<dbReference type="InterPro" id="IPR027417">
    <property type="entry name" value="P-loop_NTPase"/>
</dbReference>
<comment type="caution">
    <text evidence="1">The sequence shown here is derived from an EMBL/GenBank/DDBJ whole genome shotgun (WGS) entry which is preliminary data.</text>
</comment>
<dbReference type="GO" id="GO:0005524">
    <property type="term" value="F:ATP binding"/>
    <property type="evidence" value="ECO:0007669"/>
    <property type="project" value="UniProtKB-KW"/>
</dbReference>
<dbReference type="SUPFAM" id="SSF48371">
    <property type="entry name" value="ARM repeat"/>
    <property type="match status" value="1"/>
</dbReference>
<evidence type="ECO:0000313" key="1">
    <source>
        <dbReference type="EMBL" id="MEL3971169.1"/>
    </source>
</evidence>
<dbReference type="Proteomes" id="UP001389717">
    <property type="component" value="Unassembled WGS sequence"/>
</dbReference>
<protein>
    <submittedName>
        <fullName evidence="1">ATP-binding protein</fullName>
    </submittedName>
</protein>
<dbReference type="Gene3D" id="3.40.50.300">
    <property type="entry name" value="P-loop containing nucleotide triphosphate hydrolases"/>
    <property type="match status" value="1"/>
</dbReference>
<proteinExistence type="predicted"/>
<dbReference type="EMBL" id="JBBYAF010000003">
    <property type="protein sequence ID" value="MEL3971169.1"/>
    <property type="molecule type" value="Genomic_DNA"/>
</dbReference>
<dbReference type="RefSeq" id="WP_341980122.1">
    <property type="nucleotide sequence ID" value="NZ_JBBYAF010000003.1"/>
</dbReference>
<accession>A0ABU9K508</accession>
<name>A0ABU9K508_9BACI</name>
<evidence type="ECO:0000313" key="2">
    <source>
        <dbReference type="Proteomes" id="UP001389717"/>
    </source>
</evidence>
<organism evidence="1 2">
    <name type="scientific">Rossellomorea oryzaecorticis</name>
    <dbReference type="NCBI Taxonomy" id="1396505"/>
    <lineage>
        <taxon>Bacteria</taxon>
        <taxon>Bacillati</taxon>
        <taxon>Bacillota</taxon>
        <taxon>Bacilli</taxon>
        <taxon>Bacillales</taxon>
        <taxon>Bacillaceae</taxon>
        <taxon>Rossellomorea</taxon>
    </lineage>
</organism>
<keyword evidence="1" id="KW-0547">Nucleotide-binding</keyword>
<sequence>MSKTINPTAGSGDPYWYEWSIGLLYILDMINPDNNIQSVTLQSNKAQGLDDVVVKYKDNRTKCIQIKHSRTGNTITFGDMVSSSEDNKSLLKTLSIAWKKAKEEFGNSLPILYTNRKSSIRSTTVKLNEEKKYLRPPLIQFWNIIKGESESIDSINEIKICDEWDEAWKIWLQELDELNVQEKIEFLKALTIETDQSDIEEVESEIISKIALTFSINETKAIPIKNALDSALRKWATTLRGKTEEINREEVFQTLSFSSREVVGEHNLKPPYPFFKSRQDFLENLETYLIKGEKQIVFLSGNPGEGKTSIVSSLANKRNSLIDLRFHAYKPITPESPILPADAGKTTTAQALWGDLLSQLRTIFKGRLSEFEVPIFNDLMTTEELRSNVIRLSQINGKLKGRPTVIAIDGIDHAARAGIDNETFLSTLLPPEEVPKEIRFLIVGQPPEGYSKYPIWLKDNRGDISVWKIEGIKKEDIFSLLKNTTNLNEEHLLPATNLVSSIVDGNTLSTIFAVHEAKEVKNVEELQKVLTERKLHNGISSYYQSIWNSAISQINNLPPFLDTRIAGCLSITSERLNGFDLSEIFKEYSYPKTVWGDFLRKLRPLIIEEHDGFRVAHNDVRVHLMREINTEPTQLREVASNMVDYYWTDKNKALVRHSSLFNLLELSNRENEQIKLYTPEYVIEGVALRRPLKELQSQCKSVIKNMPNLADWESLHTFSLACTTLNQYQKVSEWSGENLENIEELPPFLSTEGSVLNVNDWDLDKVYAVVQDAKRLISENELARAKGLMSRWFSDITPFDLISIIGEENLVRGVNKSLSDKANNFFKDFGIVCQHTGLLFDSNSQEEKSNKLVNNCFSSFYGSYITEAVSIGGTLRFIRSLKKAQTLYYSDLECWLIKLAENRRWLEVSLLLHKIKETDRIPVSFKVTAGFCSIFAGYKDLNEKWSNSIIETGFEFLTNYDENNYEKRPVLYTMVSFILGWGKAERETGGISQDGVNHYFRNSNHEKGREHLLVLLNASAMIGKWMRFLFKKNNSDYTNVFSIKYVIQVLNALLKQRNPNEQLTFNHYNLTSTSIELIIECCKQTGEEYEITCYNFIKEYCSEKYPVNYMLKLGWKYLEQHGERELLAKWFDYWVGPDGMAWHEDVSFRLEIVNELTKLANDSGMSTAVVEQALLRKDWGLISYTGHKEYVFNDLLPWFNEISKVKPNSWEFEGKKLLEISQEASKVGDNRMESNLLNDLAIAIAISGPSDMWRFYNAKNLTDNILNYPHILMDGIIGMLEVYNLTENDALILWSLGVGTLNWQSEVDRIYLNDLKEALILASKRSGIHDISNKLEGIGRSEFYAYGSMIKYSVPTRWFFTNSDDSSSDWLELKEILETEDLGSAIMFLQNYKDSDNNRERNFWKGFSHICNRLEKEKPLDYLLHLNQLKDIITNSQIGWSIDDILLGFNTITPMLQEGEKWSVIHGILSNIDFNNSYWIAPLSEILNGFCFYQSKLDGTDTLQHRFNKILETHLLWINGNGFLPEAESIILPDSADGYPLSWKEFALNYFLDILQSNNSSRIELALRGIWAIIQTSPDGTKEYLDKIQEADKRIKEWILIIAERIATSLPENFKYFLEFVKHCYESDVLNLKFQALAVYHALNRTKGDIIPELQFSEHSTNSLLMQLNENGPRLMQIPSIKQGAFYSINGKDFVRSSLAFIEEATKDDVLDIEKKLVNYLKISPKIDGSFKKIKMQSGEVQLVHVPEKYKLMDVLYHEVSLDRWYGIPPLRFAQAITSGDDPFILLDTPTPASDIEEWPIDEKLDKLIKEDRNHLKNCFLQNINAGISEDEIVIGAVLFTYSYSNDVIFLFDLTLFEEHMIKVRKGGSRVFNGRSYGFYENLRFDPFMEYNNEFAQMTYQTGGISYFSNQTFSVYPSRLWSDLFGWEPSKNNPRIWLHQNKVVARHDYIHGPYRELYHGRLERQPLMQRWVCNRTIFEQSLKEQNIVSQPFSSIKINEQ</sequence>
<dbReference type="InterPro" id="IPR016024">
    <property type="entry name" value="ARM-type_fold"/>
</dbReference>
<reference evidence="1 2" key="1">
    <citation type="submission" date="2024-04" db="EMBL/GenBank/DDBJ databases">
        <title>Bacillus oryzaecorticis sp. nov., a moderately halophilic bacterium isolated from rice husks.</title>
        <authorList>
            <person name="Zhu H.-S."/>
        </authorList>
    </citation>
    <scope>NUCLEOTIDE SEQUENCE [LARGE SCALE GENOMIC DNA]</scope>
    <source>
        <strain evidence="1 2">ZC255</strain>
    </source>
</reference>
<gene>
    <name evidence="1" type="ORF">AAEO50_02665</name>
</gene>
<keyword evidence="2" id="KW-1185">Reference proteome</keyword>
<dbReference type="SUPFAM" id="SSF52540">
    <property type="entry name" value="P-loop containing nucleoside triphosphate hydrolases"/>
    <property type="match status" value="1"/>
</dbReference>
<keyword evidence="1" id="KW-0067">ATP-binding</keyword>